<dbReference type="EMBL" id="ML002928">
    <property type="protein sequence ID" value="RKP35222.1"/>
    <property type="molecule type" value="Genomic_DNA"/>
</dbReference>
<proteinExistence type="predicted"/>
<organism evidence="2 3">
    <name type="scientific">Dimargaris cristalligena</name>
    <dbReference type="NCBI Taxonomy" id="215637"/>
    <lineage>
        <taxon>Eukaryota</taxon>
        <taxon>Fungi</taxon>
        <taxon>Fungi incertae sedis</taxon>
        <taxon>Zoopagomycota</taxon>
        <taxon>Kickxellomycotina</taxon>
        <taxon>Dimargaritomycetes</taxon>
        <taxon>Dimargaritales</taxon>
        <taxon>Dimargaritaceae</taxon>
        <taxon>Dimargaris</taxon>
    </lineage>
</organism>
<feature type="non-terminal residue" evidence="2">
    <location>
        <position position="479"/>
    </location>
</feature>
<sequence>MSVYSPDPLRDSPPIVLQQPHHNPNLPFYQSNVSLYNGEPPPSHPLVSPTRRQPGFPALDSLTHHEESGEPIPLAYSPAPVKSPTVPSSSRLLHSTASNSTRADMTHRYSYSGSFHHQHPNHTTSASSHAPPGRPPGLNGGIDQLPLVSNRSGHSLYPPLAGVTTELPNHYPHQLLPSIGADGTLPQMPPTGGVIATDTIANSGSGNVQTSHSHRLHSRQASGGFGLKGSTSTRPLPTAYSLQKQAMLAAASAGYSAGDSTTTSRKPFPDRINYSVANMSLHDRPTLDPTRRTHSYDSLPSMSLSQRAGNRTSVVDPMYVSISSTNQRPSVHHPHAGDTPLPAPTTSFAGLHSPSDTSMYDSTAGVVVASHSSRSSSRRLPSSNTVPHPAAGLEGPTFRSTGVAPLNSFRTQSLVHPVPHRASFNTAGGGAQPVVPSHPGQFQSHTVYPSHPHPPYNSRYHDTGYGHFATTAAQVTPPW</sequence>
<feature type="compositionally biased region" description="Polar residues" evidence="1">
    <location>
        <begin position="296"/>
        <end position="312"/>
    </location>
</feature>
<feature type="region of interest" description="Disordered" evidence="1">
    <location>
        <begin position="420"/>
        <end position="454"/>
    </location>
</feature>
<feature type="region of interest" description="Disordered" evidence="1">
    <location>
        <begin position="1"/>
        <end position="147"/>
    </location>
</feature>
<name>A0A4P9ZRE0_9FUNG</name>
<reference evidence="3" key="1">
    <citation type="journal article" date="2018" name="Nat. Microbiol.">
        <title>Leveraging single-cell genomics to expand the fungal tree of life.</title>
        <authorList>
            <person name="Ahrendt S.R."/>
            <person name="Quandt C.A."/>
            <person name="Ciobanu D."/>
            <person name="Clum A."/>
            <person name="Salamov A."/>
            <person name="Andreopoulos B."/>
            <person name="Cheng J.F."/>
            <person name="Woyke T."/>
            <person name="Pelin A."/>
            <person name="Henrissat B."/>
            <person name="Reynolds N.K."/>
            <person name="Benny G.L."/>
            <person name="Smith M.E."/>
            <person name="James T.Y."/>
            <person name="Grigoriev I.V."/>
        </authorList>
    </citation>
    <scope>NUCLEOTIDE SEQUENCE [LARGE SCALE GENOMIC DNA]</scope>
    <source>
        <strain evidence="3">RSA 468</strain>
    </source>
</reference>
<feature type="region of interest" description="Disordered" evidence="1">
    <location>
        <begin position="277"/>
        <end position="312"/>
    </location>
</feature>
<feature type="compositionally biased region" description="Low complexity" evidence="1">
    <location>
        <begin position="370"/>
        <end position="383"/>
    </location>
</feature>
<feature type="region of interest" description="Disordered" evidence="1">
    <location>
        <begin position="370"/>
        <end position="399"/>
    </location>
</feature>
<protein>
    <submittedName>
        <fullName evidence="2">Uncharacterized protein</fullName>
    </submittedName>
</protein>
<evidence type="ECO:0000313" key="2">
    <source>
        <dbReference type="EMBL" id="RKP35222.1"/>
    </source>
</evidence>
<feature type="compositionally biased region" description="Polar residues" evidence="1">
    <location>
        <begin position="344"/>
        <end position="356"/>
    </location>
</feature>
<accession>A0A4P9ZRE0</accession>
<feature type="region of interest" description="Disordered" evidence="1">
    <location>
        <begin position="324"/>
        <end position="356"/>
    </location>
</feature>
<feature type="compositionally biased region" description="Basic and acidic residues" evidence="1">
    <location>
        <begin position="281"/>
        <end position="295"/>
    </location>
</feature>
<dbReference type="AlphaFoldDB" id="A0A4P9ZRE0"/>
<keyword evidence="3" id="KW-1185">Reference proteome</keyword>
<evidence type="ECO:0000256" key="1">
    <source>
        <dbReference type="SAM" id="MobiDB-lite"/>
    </source>
</evidence>
<gene>
    <name evidence="2" type="ORF">BJ085DRAFT_36616</name>
</gene>
<feature type="compositionally biased region" description="Polar residues" evidence="1">
    <location>
        <begin position="85"/>
        <end position="128"/>
    </location>
</feature>
<dbReference type="Proteomes" id="UP000268162">
    <property type="component" value="Unassembled WGS sequence"/>
</dbReference>
<evidence type="ECO:0000313" key="3">
    <source>
        <dbReference type="Proteomes" id="UP000268162"/>
    </source>
</evidence>